<dbReference type="SUPFAM" id="SSF51306">
    <property type="entry name" value="LexA/Signal peptidase"/>
    <property type="match status" value="1"/>
</dbReference>
<keyword evidence="1" id="KW-0812">Transmembrane</keyword>
<gene>
    <name evidence="3" type="ORF">MSL71_10070</name>
</gene>
<feature type="transmembrane region" description="Helical" evidence="1">
    <location>
        <begin position="130"/>
        <end position="151"/>
    </location>
</feature>
<keyword evidence="1" id="KW-1133">Transmembrane helix</keyword>
<sequence length="379" mass="43406">MLCWELLVTGSGHVLNGNLATGVFVFVFRLFSGLLFFEIFTPSVSIHVPIMGLIFFVLLTWISPFILYRNLAPYVSRKASYSSWKYTFLTTCWTGIGNSGYIGKVVFIIQLLLSITTHCIGVYFRVPLLLITILNSFFTCFIIVFGLKFLYLKRIRELPLAFILILILVGGAPPSNMIAYVRTYITDYYVTHNSMMSPTVKKGDVMMVDFQPRQLERGAIVLVDTSKHSTSSFRLDDLFFYQMNVQRVAGLPGDVIRIEYDGRMFVNDVPFLMDNGKDQNCFVWHVNQYFGKSDFSTIDENGNYKWVATPGPPWIYSVPKDRILCVGDKYPFCTNNVLSNMYRFDQIAGFVLRIVKQGTVFLQERKRGQAVRVTQAFIE</sequence>
<feature type="domain" description="Peptidase S26" evidence="2">
    <location>
        <begin position="177"/>
        <end position="329"/>
    </location>
</feature>
<dbReference type="InterPro" id="IPR036286">
    <property type="entry name" value="LexA/Signal_pep-like_sf"/>
</dbReference>
<dbReference type="Gene3D" id="2.10.109.10">
    <property type="entry name" value="Umud Fragment, subunit A"/>
    <property type="match status" value="1"/>
</dbReference>
<dbReference type="Proteomes" id="UP000507962">
    <property type="component" value="Unassembled WGS sequence"/>
</dbReference>
<dbReference type="EMBL" id="CAADHO010000001">
    <property type="protein sequence ID" value="VFQ43379.1"/>
    <property type="molecule type" value="Genomic_DNA"/>
</dbReference>
<feature type="transmembrane region" description="Helical" evidence="1">
    <location>
        <begin position="46"/>
        <end position="68"/>
    </location>
</feature>
<dbReference type="AlphaFoldDB" id="A0A4U8YJX2"/>
<dbReference type="CDD" id="cd06462">
    <property type="entry name" value="Peptidase_S24_S26"/>
    <property type="match status" value="1"/>
</dbReference>
<dbReference type="InterPro" id="IPR019533">
    <property type="entry name" value="Peptidase_S26"/>
</dbReference>
<evidence type="ECO:0000259" key="2">
    <source>
        <dbReference type="Pfam" id="PF10502"/>
    </source>
</evidence>
<reference evidence="3 4" key="1">
    <citation type="submission" date="2019-03" db="EMBL/GenBank/DDBJ databases">
        <authorList>
            <person name="Nijsse B."/>
        </authorList>
    </citation>
    <scope>NUCLEOTIDE SEQUENCE [LARGE SCALE GENOMIC DNA]</scope>
    <source>
        <strain evidence="3">Desulfoluna butyratoxydans MSL71</strain>
    </source>
</reference>
<evidence type="ECO:0000313" key="4">
    <source>
        <dbReference type="Proteomes" id="UP000507962"/>
    </source>
</evidence>
<keyword evidence="1" id="KW-0472">Membrane</keyword>
<name>A0A4U8YJX2_9BACT</name>
<protein>
    <submittedName>
        <fullName evidence="3">Peptidase s24/s26a/s26b/s26c</fullName>
    </submittedName>
</protein>
<evidence type="ECO:0000313" key="3">
    <source>
        <dbReference type="EMBL" id="VFQ43379.1"/>
    </source>
</evidence>
<dbReference type="Pfam" id="PF10502">
    <property type="entry name" value="Peptidase_S26"/>
    <property type="match status" value="1"/>
</dbReference>
<dbReference type="GO" id="GO:0006465">
    <property type="term" value="P:signal peptide processing"/>
    <property type="evidence" value="ECO:0007669"/>
    <property type="project" value="InterPro"/>
</dbReference>
<feature type="transmembrane region" description="Helical" evidence="1">
    <location>
        <begin position="19"/>
        <end position="40"/>
    </location>
</feature>
<keyword evidence="4" id="KW-1185">Reference proteome</keyword>
<evidence type="ECO:0000256" key="1">
    <source>
        <dbReference type="SAM" id="Phobius"/>
    </source>
</evidence>
<feature type="transmembrane region" description="Helical" evidence="1">
    <location>
        <begin position="158"/>
        <end position="181"/>
    </location>
</feature>
<proteinExistence type="predicted"/>
<dbReference type="GO" id="GO:0004252">
    <property type="term" value="F:serine-type endopeptidase activity"/>
    <property type="evidence" value="ECO:0007669"/>
    <property type="project" value="InterPro"/>
</dbReference>
<organism evidence="3 4">
    <name type="scientific">Desulfoluna butyratoxydans</name>
    <dbReference type="NCBI Taxonomy" id="231438"/>
    <lineage>
        <taxon>Bacteria</taxon>
        <taxon>Pseudomonadati</taxon>
        <taxon>Thermodesulfobacteriota</taxon>
        <taxon>Desulfobacteria</taxon>
        <taxon>Desulfobacterales</taxon>
        <taxon>Desulfolunaceae</taxon>
        <taxon>Desulfoluna</taxon>
    </lineage>
</organism>
<accession>A0A4U8YJX2</accession>